<evidence type="ECO:0000256" key="13">
    <source>
        <dbReference type="ARBA" id="ARBA00023268"/>
    </source>
</evidence>
<dbReference type="InterPro" id="IPR001264">
    <property type="entry name" value="Glyco_trans_51"/>
</dbReference>
<dbReference type="Pfam" id="PF00905">
    <property type="entry name" value="Transpeptidase"/>
    <property type="match status" value="1"/>
</dbReference>
<evidence type="ECO:0000256" key="8">
    <source>
        <dbReference type="ARBA" id="ARBA00022679"/>
    </source>
</evidence>
<keyword evidence="4" id="KW-1003">Cell membrane</keyword>
<evidence type="ECO:0000259" key="19">
    <source>
        <dbReference type="Pfam" id="PF00912"/>
    </source>
</evidence>
<keyword evidence="10" id="KW-0133">Cell shape</keyword>
<dbReference type="Gene3D" id="3.40.710.10">
    <property type="entry name" value="DD-peptidase/beta-lactamase superfamily"/>
    <property type="match status" value="1"/>
</dbReference>
<evidence type="ECO:0000256" key="11">
    <source>
        <dbReference type="ARBA" id="ARBA00022984"/>
    </source>
</evidence>
<keyword evidence="5" id="KW-0121">Carboxypeptidase</keyword>
<evidence type="ECO:0000256" key="17">
    <source>
        <dbReference type="SAM" id="Phobius"/>
    </source>
</evidence>
<dbReference type="PANTHER" id="PTHR32282:SF11">
    <property type="entry name" value="PENICILLIN-BINDING PROTEIN 1B"/>
    <property type="match status" value="1"/>
</dbReference>
<keyword evidence="17" id="KW-0812">Transmembrane</keyword>
<comment type="catalytic activity">
    <reaction evidence="16">
        <text>[GlcNAc-(1-&gt;4)-Mur2Ac(oyl-L-Ala-gamma-D-Glu-L-Lys-D-Ala-D-Ala)](n)-di-trans,octa-cis-undecaprenyl diphosphate + beta-D-GlcNAc-(1-&gt;4)-Mur2Ac(oyl-L-Ala-gamma-D-Glu-L-Lys-D-Ala-D-Ala)-di-trans,octa-cis-undecaprenyl diphosphate = [GlcNAc-(1-&gt;4)-Mur2Ac(oyl-L-Ala-gamma-D-Glu-L-Lys-D-Ala-D-Ala)](n+1)-di-trans,octa-cis-undecaprenyl diphosphate + di-trans,octa-cis-undecaprenyl diphosphate + H(+)</text>
        <dbReference type="Rhea" id="RHEA:23708"/>
        <dbReference type="Rhea" id="RHEA-COMP:9602"/>
        <dbReference type="Rhea" id="RHEA-COMP:9603"/>
        <dbReference type="ChEBI" id="CHEBI:15378"/>
        <dbReference type="ChEBI" id="CHEBI:58405"/>
        <dbReference type="ChEBI" id="CHEBI:60033"/>
        <dbReference type="ChEBI" id="CHEBI:78435"/>
        <dbReference type="EC" id="2.4.99.28"/>
    </reaction>
</comment>
<keyword evidence="7" id="KW-0328">Glycosyltransferase</keyword>
<dbReference type="FunFam" id="1.10.3810.10:FF:000001">
    <property type="entry name" value="Penicillin-binding protein 1A"/>
    <property type="match status" value="1"/>
</dbReference>
<dbReference type="GO" id="GO:0071555">
    <property type="term" value="P:cell wall organization"/>
    <property type="evidence" value="ECO:0007669"/>
    <property type="project" value="UniProtKB-KW"/>
</dbReference>
<keyword evidence="6" id="KW-0645">Protease</keyword>
<keyword evidence="13" id="KW-0511">Multifunctional enzyme</keyword>
<evidence type="ECO:0000259" key="18">
    <source>
        <dbReference type="Pfam" id="PF00905"/>
    </source>
</evidence>
<dbReference type="GO" id="GO:0008658">
    <property type="term" value="F:penicillin binding"/>
    <property type="evidence" value="ECO:0007669"/>
    <property type="project" value="InterPro"/>
</dbReference>
<dbReference type="GO" id="GO:0008360">
    <property type="term" value="P:regulation of cell shape"/>
    <property type="evidence" value="ECO:0007669"/>
    <property type="project" value="UniProtKB-KW"/>
</dbReference>
<evidence type="ECO:0000256" key="6">
    <source>
        <dbReference type="ARBA" id="ARBA00022670"/>
    </source>
</evidence>
<keyword evidence="9" id="KW-0378">Hydrolase</keyword>
<dbReference type="InterPro" id="IPR023346">
    <property type="entry name" value="Lysozyme-like_dom_sf"/>
</dbReference>
<proteinExistence type="inferred from homology"/>
<gene>
    <name evidence="20" type="ORF">FBF37_02335</name>
</gene>
<dbReference type="SUPFAM" id="SSF56601">
    <property type="entry name" value="beta-lactamase/transpeptidase-like"/>
    <property type="match status" value="1"/>
</dbReference>
<dbReference type="OrthoDB" id="9766909at2"/>
<evidence type="ECO:0000256" key="9">
    <source>
        <dbReference type="ARBA" id="ARBA00022801"/>
    </source>
</evidence>
<evidence type="ECO:0000256" key="2">
    <source>
        <dbReference type="ARBA" id="ARBA00007090"/>
    </source>
</evidence>
<accession>A0A4P9A3C0</accession>
<dbReference type="GO" id="GO:0006508">
    <property type="term" value="P:proteolysis"/>
    <property type="evidence" value="ECO:0007669"/>
    <property type="project" value="UniProtKB-KW"/>
</dbReference>
<name>A0A4P9A3C0_9BACT</name>
<dbReference type="Proteomes" id="UP000310639">
    <property type="component" value="Chromosome"/>
</dbReference>
<evidence type="ECO:0000256" key="12">
    <source>
        <dbReference type="ARBA" id="ARBA00023136"/>
    </source>
</evidence>
<dbReference type="InterPro" id="IPR012338">
    <property type="entry name" value="Beta-lactam/transpept-like"/>
</dbReference>
<dbReference type="SUPFAM" id="SSF53955">
    <property type="entry name" value="Lysozyme-like"/>
    <property type="match status" value="1"/>
</dbReference>
<evidence type="ECO:0000256" key="5">
    <source>
        <dbReference type="ARBA" id="ARBA00022645"/>
    </source>
</evidence>
<reference evidence="20 21" key="1">
    <citation type="submission" date="2019-04" db="EMBL/GenBank/DDBJ databases">
        <title>Saccharibacteria TM7 genomes.</title>
        <authorList>
            <person name="Bor B."/>
            <person name="He X."/>
            <person name="Chen T."/>
            <person name="Dewhirst F.E."/>
        </authorList>
    </citation>
    <scope>NUCLEOTIDE SEQUENCE [LARGE SCALE GENOMIC DNA]</scope>
    <source>
        <strain evidence="20 21">BB001</strain>
    </source>
</reference>
<dbReference type="InterPro" id="IPR050396">
    <property type="entry name" value="Glycosyltr_51/Transpeptidase"/>
</dbReference>
<evidence type="ECO:0000313" key="21">
    <source>
        <dbReference type="Proteomes" id="UP000310639"/>
    </source>
</evidence>
<dbReference type="InterPro" id="IPR036950">
    <property type="entry name" value="PBP_transglycosylase"/>
</dbReference>
<dbReference type="PANTHER" id="PTHR32282">
    <property type="entry name" value="BINDING PROTEIN TRANSPEPTIDASE, PUTATIVE-RELATED"/>
    <property type="match status" value="1"/>
</dbReference>
<dbReference type="InterPro" id="IPR001460">
    <property type="entry name" value="PCN-bd_Tpept"/>
</dbReference>
<comment type="catalytic activity">
    <reaction evidence="15">
        <text>Preferential cleavage: (Ac)2-L-Lys-D-Ala-|-D-Ala. Also transpeptidation of peptidyl-alanyl moieties that are N-acyl substituents of D-alanine.</text>
        <dbReference type="EC" id="3.4.16.4"/>
    </reaction>
</comment>
<dbReference type="Gene3D" id="1.10.3810.10">
    <property type="entry name" value="Biosynthetic peptidoglycan transglycosylase-like"/>
    <property type="match status" value="1"/>
</dbReference>
<evidence type="ECO:0000256" key="10">
    <source>
        <dbReference type="ARBA" id="ARBA00022960"/>
    </source>
</evidence>
<keyword evidence="12 17" id="KW-0472">Membrane</keyword>
<keyword evidence="14" id="KW-0961">Cell wall biogenesis/degradation</keyword>
<evidence type="ECO:0000256" key="15">
    <source>
        <dbReference type="ARBA" id="ARBA00034000"/>
    </source>
</evidence>
<feature type="domain" description="Glycosyl transferase family 51" evidence="19">
    <location>
        <begin position="189"/>
        <end position="361"/>
    </location>
</feature>
<evidence type="ECO:0000256" key="4">
    <source>
        <dbReference type="ARBA" id="ARBA00022475"/>
    </source>
</evidence>
<comment type="similarity">
    <text evidence="3">In the N-terminal section; belongs to the glycosyltransferase 51 family.</text>
</comment>
<feature type="transmembrane region" description="Helical" evidence="17">
    <location>
        <begin position="127"/>
        <end position="150"/>
    </location>
</feature>
<evidence type="ECO:0000256" key="3">
    <source>
        <dbReference type="ARBA" id="ARBA00007739"/>
    </source>
</evidence>
<protein>
    <submittedName>
        <fullName evidence="20">Penicillin-binding protein</fullName>
    </submittedName>
</protein>
<dbReference type="GO" id="GO:0030288">
    <property type="term" value="C:outer membrane-bounded periplasmic space"/>
    <property type="evidence" value="ECO:0007669"/>
    <property type="project" value="TreeGrafter"/>
</dbReference>
<keyword evidence="11" id="KW-0573">Peptidoglycan synthesis</keyword>
<dbReference type="GO" id="GO:0008955">
    <property type="term" value="F:peptidoglycan glycosyltransferase activity"/>
    <property type="evidence" value="ECO:0007669"/>
    <property type="project" value="UniProtKB-EC"/>
</dbReference>
<organism evidence="20 21">
    <name type="scientific">Candidatus Nanosynbacter featherlites</name>
    <dbReference type="NCBI Taxonomy" id="2572088"/>
    <lineage>
        <taxon>Bacteria</taxon>
        <taxon>Candidatus Saccharimonadota</taxon>
        <taxon>Candidatus Saccharimonadia</taxon>
        <taxon>Candidatus Nanosynbacterales</taxon>
        <taxon>Candidatus Nanosynbacteraceae</taxon>
        <taxon>Candidatus Nanosynbacter</taxon>
    </lineage>
</organism>
<dbReference type="GO" id="GO:0009002">
    <property type="term" value="F:serine-type D-Ala-D-Ala carboxypeptidase activity"/>
    <property type="evidence" value="ECO:0007669"/>
    <property type="project" value="UniProtKB-EC"/>
</dbReference>
<dbReference type="GO" id="GO:0005886">
    <property type="term" value="C:plasma membrane"/>
    <property type="evidence" value="ECO:0007669"/>
    <property type="project" value="UniProtKB-SubCell"/>
</dbReference>
<evidence type="ECO:0000256" key="1">
    <source>
        <dbReference type="ARBA" id="ARBA00004236"/>
    </source>
</evidence>
<feature type="domain" description="Penicillin-binding protein transpeptidase" evidence="18">
    <location>
        <begin position="456"/>
        <end position="706"/>
    </location>
</feature>
<dbReference type="Pfam" id="PF00912">
    <property type="entry name" value="Transgly"/>
    <property type="match status" value="1"/>
</dbReference>
<keyword evidence="17" id="KW-1133">Transmembrane helix</keyword>
<evidence type="ECO:0000313" key="20">
    <source>
        <dbReference type="EMBL" id="QCT42295.1"/>
    </source>
</evidence>
<evidence type="ECO:0000256" key="14">
    <source>
        <dbReference type="ARBA" id="ARBA00023316"/>
    </source>
</evidence>
<comment type="similarity">
    <text evidence="2">In the C-terminal section; belongs to the transpeptidase family.</text>
</comment>
<evidence type="ECO:0000256" key="7">
    <source>
        <dbReference type="ARBA" id="ARBA00022676"/>
    </source>
</evidence>
<dbReference type="GO" id="GO:0009252">
    <property type="term" value="P:peptidoglycan biosynthetic process"/>
    <property type="evidence" value="ECO:0007669"/>
    <property type="project" value="UniProtKB-KW"/>
</dbReference>
<dbReference type="AlphaFoldDB" id="A0A4P9A3C0"/>
<comment type="subcellular location">
    <subcellularLocation>
        <location evidence="1">Cell membrane</location>
    </subcellularLocation>
</comment>
<keyword evidence="8" id="KW-0808">Transferase</keyword>
<feature type="transmembrane region" description="Helical" evidence="17">
    <location>
        <begin position="12"/>
        <end position="33"/>
    </location>
</feature>
<evidence type="ECO:0000256" key="16">
    <source>
        <dbReference type="ARBA" id="ARBA00049902"/>
    </source>
</evidence>
<dbReference type="KEGG" id="nft:FBF37_02335"/>
<keyword evidence="21" id="KW-1185">Reference proteome</keyword>
<sequence length="930" mass="102045">MWSGSKTRATVIPLITAYFLLGQLILVSVYQFLAVDANHVRDIIDYVNKSSTNSSNKSPSSSRKSATKRLSLYANLAHKRKVKKDKDSRERAEYLASLPKHPVKRFFYRLHPKRLANYWFSKRGAKMALKIAGVTLLLMILFIGGLFAYFRKDLDKIRPGEIAKRVQTTVTKYYDRNGVLLWEDKGTGNYKLVVEGDQISKHLKHATVAIEDKDFYKHHGVSVSGLTRAVFSTASGGQVQGGSTLTQQLVKQVFFADEAGERGLKGIPRKIKEMILAIEVERMYNKDQILSLYLNESPYGGRRNGAESAAQTYFHKSAKDLTIAEAALLAGIPQNPSYFNPYNTAGNKALIERQHTILDYMTEQGYITQKEADEAKKYPILDNLYPQVEQTEGMKAPHFVMMVRSQLEKELGQAVVGRGGLTVKTTLDWRIQEKLENEMKAFFATGRPAAINAHNGASVVEDVQTGQIVALMGSRDFNYPGFGQDNAATAFVQPGSSIKPFVFTHLFSKRGSQAYGSGTILKDENIDSIYGAKLNNWDNKFMGDITIRRGLGLSRNTPAVKAMYIAGNGSPKPTVEFIRGLGNSEYCKQEEDSGGYGLSAAIGGCGAKQTELVNAYGTLARLGVRKKSTSVSEVINSQNETLLKWKDESKQAVDPQAAYITNDILSDRSSTLVTGSIPGVRASYKTGTSDKGNQPKDIWLASYTPALAMTLWLGNSDSRTLTSINSSTGLPVIQKVMSFAHTQVYQPAGKWKSSMWYTRPSGIKQNGKELYPSWWNQNQGQSSSKMTFDRISKKKATSCTPEGAREEVDVIKAVDPITKKESFSAPAGYNATADDDVHNCSDAKPRVASITASGSSNKYTIDVSVDGGKFGLATLDILVDGRSVKSSNISGNSASDRVSVNVSSGSHTITVNVRDEGYYTASSSKTVSDD</sequence>
<dbReference type="EMBL" id="CP040004">
    <property type="protein sequence ID" value="QCT42295.1"/>
    <property type="molecule type" value="Genomic_DNA"/>
</dbReference>